<evidence type="ECO:0000256" key="2">
    <source>
        <dbReference type="SAM" id="Phobius"/>
    </source>
</evidence>
<organism evidence="3 4">
    <name type="scientific">Plasmodium vivax</name>
    <name type="common">malaria parasite P. vivax</name>
    <dbReference type="NCBI Taxonomy" id="5855"/>
    <lineage>
        <taxon>Eukaryota</taxon>
        <taxon>Sar</taxon>
        <taxon>Alveolata</taxon>
        <taxon>Apicomplexa</taxon>
        <taxon>Aconoidasida</taxon>
        <taxon>Haemosporida</taxon>
        <taxon>Plasmodiidae</taxon>
        <taxon>Plasmodium</taxon>
        <taxon>Plasmodium (Plasmodium)</taxon>
    </lineage>
</organism>
<feature type="compositionally biased region" description="Low complexity" evidence="1">
    <location>
        <begin position="72"/>
        <end position="85"/>
    </location>
</feature>
<feature type="compositionally biased region" description="Basic residues" evidence="1">
    <location>
        <begin position="660"/>
        <end position="674"/>
    </location>
</feature>
<feature type="transmembrane region" description="Helical" evidence="2">
    <location>
        <begin position="842"/>
        <end position="864"/>
    </location>
</feature>
<protein>
    <submittedName>
        <fullName evidence="3">Multidrug efflux pump, putative</fullName>
    </submittedName>
</protein>
<feature type="transmembrane region" description="Helical" evidence="2">
    <location>
        <begin position="241"/>
        <end position="258"/>
    </location>
</feature>
<feature type="transmembrane region" description="Helical" evidence="2">
    <location>
        <begin position="734"/>
        <end position="762"/>
    </location>
</feature>
<dbReference type="VEuPathDB" id="PlasmoDB:PVP01_0412100"/>
<feature type="region of interest" description="Disordered" evidence="1">
    <location>
        <begin position="1"/>
        <end position="92"/>
    </location>
</feature>
<dbReference type="PANTHER" id="PTHR11206">
    <property type="entry name" value="MULTIDRUG RESISTANCE PROTEIN"/>
    <property type="match status" value="1"/>
</dbReference>
<proteinExistence type="predicted"/>
<evidence type="ECO:0000313" key="4">
    <source>
        <dbReference type="Proteomes" id="UP000196402"/>
    </source>
</evidence>
<dbReference type="Proteomes" id="UP000196402">
    <property type="component" value="Chromosome 4"/>
</dbReference>
<feature type="compositionally biased region" description="Basic and acidic residues" evidence="1">
    <location>
        <begin position="675"/>
        <end position="685"/>
    </location>
</feature>
<sequence length="869" mass="96072">MHVHTHGGHPVPLAGTPPTRGDGSKGYNAPSGGTPNWGDHEDVELTPLQKGDSPGKFPKRGITDGNEASPRSVGGSLRNNSSSGNAEVGQRQTVQFLRVDESVRHLPDGAFNFSRAPTTPMTVSTATPMYGYTPNHLRILDDDVSPMFGDLLMDDEHAEHVGEGSYFRLESPTVGTPRACLEVKDNQEGDAAQDTHDVHCRVLGNPPSRRKAKGRRTLCSSFSKTASLLCNEVLSKSFQTMVSYVITTSFFIFLNLYVSNSCTYEEIGGFGVAVSVITLLSAVVDGVGSSLDYFCSCSIGMANTDLSLLYLNIAYYTFYLFFAKVLLVFFLAKGLFLLFVHYLYGGSGGGGGGGGMLDLLRILGTLLGGRQNCEHLQMVHVFCSSLQILLVSFFPQFIYESTRRYLILHNYIYPSLFTSVVSFIFLNLFGYLFVFSFDLKYIGACLSLLLTNVFNFCCVVYFLRIHLARCASSAGGVHQLQEGALLSGDHYVEVGGGAAIEEEGEADSEEDDEEEGEADSEEESGAECEEETLNGSLNGSLNGACDESLNRSSNGSHNNSRCATGEGPLHSLPFLFFHKPPDDDRKRDFIKTTRTNVRNIFFEILSFEFQLFEATYLSMTSVATFVQINNILNLVYYVSNSYGIVLSKLIGIYASSRGGGKQKRRNRRSGRIRRSKMDGHNRPSKVDGQNRPSKMDGRNKPGGGRHNAAPRTAPHHPQKHTLCESKPLRNRSRIVITLLDIVLAFLLMLTFLSLCLVVVYLYRDEIIPFVFTDVNIQKKLKGIIFVFVLELFLEVLASLLNSIIKGLRLQEEITTFTLLNFVFCMHPLGLVLTFFLQLDIYGFVYSNLVSMAVQVAYLVVFLALRARGR</sequence>
<dbReference type="VEuPathDB" id="PlasmoDB:PVX_002890"/>
<dbReference type="eggNOG" id="ENOG502TNAR">
    <property type="taxonomic scope" value="Eukaryota"/>
</dbReference>
<reference evidence="3 4" key="1">
    <citation type="submission" date="2016-07" db="EMBL/GenBank/DDBJ databases">
        <authorList>
            <consortium name="Pathogen Informatics"/>
        </authorList>
    </citation>
    <scope>NUCLEOTIDE SEQUENCE [LARGE SCALE GENOMIC DNA]</scope>
</reference>
<feature type="region of interest" description="Disordered" evidence="1">
    <location>
        <begin position="656"/>
        <end position="721"/>
    </location>
</feature>
<keyword evidence="2" id="KW-0472">Membrane</keyword>
<evidence type="ECO:0000256" key="1">
    <source>
        <dbReference type="SAM" id="MobiDB-lite"/>
    </source>
</evidence>
<feature type="transmembrane region" description="Helical" evidence="2">
    <location>
        <begin position="318"/>
        <end position="344"/>
    </location>
</feature>
<accession>A0A1G4GSS2</accession>
<dbReference type="EMBL" id="LT615242">
    <property type="protein sequence ID" value="SCO65625.1"/>
    <property type="molecule type" value="Genomic_DNA"/>
</dbReference>
<feature type="transmembrane region" description="Helical" evidence="2">
    <location>
        <begin position="411"/>
        <end position="435"/>
    </location>
</feature>
<feature type="transmembrane region" description="Helical" evidence="2">
    <location>
        <begin position="634"/>
        <end position="655"/>
    </location>
</feature>
<feature type="transmembrane region" description="Helical" evidence="2">
    <location>
        <begin position="600"/>
        <end position="628"/>
    </location>
</feature>
<dbReference type="VEuPathDB" id="PlasmoDB:PVW1_040018300"/>
<evidence type="ECO:0000313" key="3">
    <source>
        <dbReference type="EMBL" id="SCO65625.1"/>
    </source>
</evidence>
<keyword evidence="2" id="KW-1133">Transmembrane helix</keyword>
<feature type="transmembrane region" description="Helical" evidence="2">
    <location>
        <begin position="782"/>
        <end position="804"/>
    </location>
</feature>
<keyword evidence="2" id="KW-0812">Transmembrane</keyword>
<dbReference type="VEuPathDB" id="PlasmoDB:PVPAM_040022700"/>
<feature type="transmembrane region" description="Helical" evidence="2">
    <location>
        <begin position="441"/>
        <end position="463"/>
    </location>
</feature>
<feature type="transmembrane region" description="Helical" evidence="2">
    <location>
        <begin position="816"/>
        <end position="836"/>
    </location>
</feature>
<feature type="compositionally biased region" description="Acidic residues" evidence="1">
    <location>
        <begin position="500"/>
        <end position="532"/>
    </location>
</feature>
<feature type="transmembrane region" description="Helical" evidence="2">
    <location>
        <begin position="378"/>
        <end position="399"/>
    </location>
</feature>
<feature type="transmembrane region" description="Helical" evidence="2">
    <location>
        <begin position="267"/>
        <end position="284"/>
    </location>
</feature>
<dbReference type="AlphaFoldDB" id="A0A1G4GSS2"/>
<feature type="region of interest" description="Disordered" evidence="1">
    <location>
        <begin position="500"/>
        <end position="537"/>
    </location>
</feature>
<name>A0A1G4GSS2_PLAVI</name>
<gene>
    <name evidence="3" type="ORF">PVT01_040014400</name>
</gene>